<sequence length="77" mass="8653">MSEKTYQALVERVKRKIGSPAAQSKHCVEIQRQPDDAAEDWSQLLADLGTVENVTIIPLDDTGESVRLRWNPEESMA</sequence>
<reference evidence="1 2" key="1">
    <citation type="submission" date="2016-11" db="EMBL/GenBank/DDBJ databases">
        <authorList>
            <person name="Jaros S."/>
            <person name="Januszkiewicz K."/>
            <person name="Wedrychowicz H."/>
        </authorList>
    </citation>
    <scope>NUCLEOTIDE SEQUENCE [LARGE SCALE GENOMIC DNA]</scope>
    <source>
        <strain evidence="1 2">ACAM 239</strain>
    </source>
</reference>
<accession>A0A1N6D7C5</accession>
<proteinExistence type="predicted"/>
<dbReference type="EMBL" id="FSQX01000001">
    <property type="protein sequence ID" value="SIN79822.1"/>
    <property type="molecule type" value="Genomic_DNA"/>
</dbReference>
<evidence type="ECO:0000313" key="2">
    <source>
        <dbReference type="Proteomes" id="UP000185024"/>
    </source>
</evidence>
<evidence type="ECO:0008006" key="3">
    <source>
        <dbReference type="Google" id="ProtNLM"/>
    </source>
</evidence>
<gene>
    <name evidence="1" type="ORF">SAMN05878438_3619</name>
</gene>
<dbReference type="AlphaFoldDB" id="A0A1N6D7C5"/>
<dbReference type="Proteomes" id="UP000185024">
    <property type="component" value="Unassembled WGS sequence"/>
</dbReference>
<protein>
    <recommendedName>
        <fullName evidence="3">DUF1654 domain-containing protein</fullName>
    </recommendedName>
</protein>
<dbReference type="RefSeq" id="WP_074211103.1">
    <property type="nucleotide sequence ID" value="NZ_BJOI01000054.1"/>
</dbReference>
<organism evidence="1 2">
    <name type="scientific">Vreelandella aquamarina</name>
    <dbReference type="NCBI Taxonomy" id="77097"/>
    <lineage>
        <taxon>Bacteria</taxon>
        <taxon>Pseudomonadati</taxon>
        <taxon>Pseudomonadota</taxon>
        <taxon>Gammaproteobacteria</taxon>
        <taxon>Oceanospirillales</taxon>
        <taxon>Halomonadaceae</taxon>
        <taxon>Vreelandella</taxon>
    </lineage>
</organism>
<dbReference type="InterPro" id="IPR012449">
    <property type="entry name" value="Phage_F116_Orf28"/>
</dbReference>
<dbReference type="GeneID" id="97277773"/>
<name>A0A1N6D7C5_9GAMM</name>
<evidence type="ECO:0000313" key="1">
    <source>
        <dbReference type="EMBL" id="SIN79822.1"/>
    </source>
</evidence>
<dbReference type="Pfam" id="PF07867">
    <property type="entry name" value="DUF1654"/>
    <property type="match status" value="1"/>
</dbReference>